<accession>A0ABR0K0N4</accession>
<dbReference type="Pfam" id="PF11954">
    <property type="entry name" value="DUF3471"/>
    <property type="match status" value="1"/>
</dbReference>
<evidence type="ECO:0000313" key="3">
    <source>
        <dbReference type="Proteomes" id="UP001345013"/>
    </source>
</evidence>
<feature type="domain" description="Peptidase S12 Pab87-related C-terminal" evidence="1">
    <location>
        <begin position="110"/>
        <end position="172"/>
    </location>
</feature>
<comment type="caution">
    <text evidence="2">The sequence shown here is derived from an EMBL/GenBank/DDBJ whole genome shotgun (WGS) entry which is preliminary data.</text>
</comment>
<dbReference type="InterPro" id="IPR021860">
    <property type="entry name" value="Peptidase_S12_Pab87-rel_C"/>
</dbReference>
<protein>
    <recommendedName>
        <fullName evidence="1">Peptidase S12 Pab87-related C-terminal domain-containing protein</fullName>
    </recommendedName>
</protein>
<dbReference type="EMBL" id="JAVRRG010000137">
    <property type="protein sequence ID" value="KAK5081457.1"/>
    <property type="molecule type" value="Genomic_DNA"/>
</dbReference>
<gene>
    <name evidence="2" type="ORF">LTR24_008211</name>
</gene>
<organism evidence="2 3">
    <name type="scientific">Lithohypha guttulata</name>
    <dbReference type="NCBI Taxonomy" id="1690604"/>
    <lineage>
        <taxon>Eukaryota</taxon>
        <taxon>Fungi</taxon>
        <taxon>Dikarya</taxon>
        <taxon>Ascomycota</taxon>
        <taxon>Pezizomycotina</taxon>
        <taxon>Eurotiomycetes</taxon>
        <taxon>Chaetothyriomycetidae</taxon>
        <taxon>Chaetothyriales</taxon>
        <taxon>Trichomeriaceae</taxon>
        <taxon>Lithohypha</taxon>
    </lineage>
</organism>
<dbReference type="Proteomes" id="UP001345013">
    <property type="component" value="Unassembled WGS sequence"/>
</dbReference>
<keyword evidence="3" id="KW-1185">Reference proteome</keyword>
<evidence type="ECO:0000313" key="2">
    <source>
        <dbReference type="EMBL" id="KAK5081457.1"/>
    </source>
</evidence>
<reference evidence="2 3" key="1">
    <citation type="submission" date="2023-08" db="EMBL/GenBank/DDBJ databases">
        <title>Black Yeasts Isolated from many extreme environments.</title>
        <authorList>
            <person name="Coleine C."/>
            <person name="Stajich J.E."/>
            <person name="Selbmann L."/>
        </authorList>
    </citation>
    <scope>NUCLEOTIDE SEQUENCE [LARGE SCALE GENOMIC DNA]</scope>
    <source>
        <strain evidence="2 3">CCFEE 5885</strain>
    </source>
</reference>
<sequence>MCKITPNWGLIGDAPVVGEGAQSKLLIAHYGSMPGSYSDVVMFPETKSAIVVLINSTPRCDLADWMAQLLTQTMFDFPKKHDYVYWVKKTVDAELDWHKGTTEAMEKQRRKDIHPRNLSSYVGNYWNTAKTLLIQVELVGDELQVLWEGREDEVFPLRHYEADTFSWLQPRNDLVSRGRTVGQPPSYYMLHFGTDEFGKPTSCLGPMTINCHKRWKLRSSLA</sequence>
<name>A0ABR0K0N4_9EURO</name>
<dbReference type="Gene3D" id="2.40.128.600">
    <property type="match status" value="1"/>
</dbReference>
<evidence type="ECO:0000259" key="1">
    <source>
        <dbReference type="Pfam" id="PF11954"/>
    </source>
</evidence>
<proteinExistence type="predicted"/>